<evidence type="ECO:0000313" key="2">
    <source>
        <dbReference type="Proteomes" id="UP001523216"/>
    </source>
</evidence>
<name>A0ABT0Y8N7_9ACTN</name>
<accession>A0ABT0Y8N7</accession>
<gene>
    <name evidence="1" type="ORF">LXN57_29145</name>
</gene>
<proteinExistence type="predicted"/>
<keyword evidence="2" id="KW-1185">Reference proteome</keyword>
<dbReference type="EMBL" id="JAMQOL010000041">
    <property type="protein sequence ID" value="MCM4081649.1"/>
    <property type="molecule type" value="Genomic_DNA"/>
</dbReference>
<protein>
    <submittedName>
        <fullName evidence="1">Transcriptional regulator</fullName>
    </submittedName>
</protein>
<dbReference type="RefSeq" id="WP_251801402.1">
    <property type="nucleotide sequence ID" value="NZ_JAMQOL010000041.1"/>
</dbReference>
<reference evidence="1 2" key="1">
    <citation type="submission" date="2022-06" db="EMBL/GenBank/DDBJ databases">
        <title>Actinoplanes abujensis sp. nov., isolated from Nigerian arid soil.</title>
        <authorList>
            <person name="Ding P."/>
        </authorList>
    </citation>
    <scope>NUCLEOTIDE SEQUENCE [LARGE SCALE GENOMIC DNA]</scope>
    <source>
        <strain evidence="2">TRM88002</strain>
    </source>
</reference>
<comment type="caution">
    <text evidence="1">The sequence shown here is derived from an EMBL/GenBank/DDBJ whole genome shotgun (WGS) entry which is preliminary data.</text>
</comment>
<dbReference type="Proteomes" id="UP001523216">
    <property type="component" value="Unassembled WGS sequence"/>
</dbReference>
<sequence length="90" mass="10396">MADAAHERVRLGLQEVRRAEFGYLRTSWEVTVSNLAEYLGALKWADLIEVERAERTGALHHRRRQWNLCAPMLPRQWEAGTAAIGRRAVR</sequence>
<evidence type="ECO:0000313" key="1">
    <source>
        <dbReference type="EMBL" id="MCM4081649.1"/>
    </source>
</evidence>
<organism evidence="1 2">
    <name type="scientific">Paractinoplanes hotanensis</name>
    <dbReference type="NCBI Taxonomy" id="2906497"/>
    <lineage>
        <taxon>Bacteria</taxon>
        <taxon>Bacillati</taxon>
        <taxon>Actinomycetota</taxon>
        <taxon>Actinomycetes</taxon>
        <taxon>Micromonosporales</taxon>
        <taxon>Micromonosporaceae</taxon>
        <taxon>Paractinoplanes</taxon>
    </lineage>
</organism>